<dbReference type="GO" id="GO:1990904">
    <property type="term" value="C:ribonucleoprotein complex"/>
    <property type="evidence" value="ECO:0007669"/>
    <property type="project" value="UniProtKB-KW"/>
</dbReference>
<feature type="binding site" evidence="7">
    <location>
        <position position="18"/>
    </location>
    <ligand>
        <name>Zn(2+)</name>
        <dbReference type="ChEBI" id="CHEBI:29105"/>
    </ligand>
</feature>
<feature type="compositionally biased region" description="Basic and acidic residues" evidence="8">
    <location>
        <begin position="63"/>
        <end position="72"/>
    </location>
</feature>
<dbReference type="Gene3D" id="4.10.830.30">
    <property type="entry name" value="Ribosomal protein L31"/>
    <property type="match status" value="1"/>
</dbReference>
<dbReference type="SUPFAM" id="SSF143800">
    <property type="entry name" value="L28p-like"/>
    <property type="match status" value="1"/>
</dbReference>
<evidence type="ECO:0000256" key="6">
    <source>
        <dbReference type="ARBA" id="ARBA00035687"/>
    </source>
</evidence>
<dbReference type="PANTHER" id="PTHR33280:SF1">
    <property type="entry name" value="LARGE RIBOSOMAL SUBUNIT PROTEIN BL31C"/>
    <property type="match status" value="1"/>
</dbReference>
<dbReference type="NCBIfam" id="TIGR00105">
    <property type="entry name" value="L31"/>
    <property type="match status" value="1"/>
</dbReference>
<evidence type="ECO:0000313" key="10">
    <source>
        <dbReference type="Proteomes" id="UP000033934"/>
    </source>
</evidence>
<dbReference type="NCBIfam" id="NF000612">
    <property type="entry name" value="PRK00019.1"/>
    <property type="match status" value="1"/>
</dbReference>
<proteinExistence type="inferred from homology"/>
<keyword evidence="5 7" id="KW-0687">Ribonucleoprotein</keyword>
<evidence type="ECO:0000256" key="8">
    <source>
        <dbReference type="SAM" id="MobiDB-lite"/>
    </source>
</evidence>
<keyword evidence="2 7" id="KW-0699">rRNA-binding</keyword>
<evidence type="ECO:0000256" key="4">
    <source>
        <dbReference type="ARBA" id="ARBA00022980"/>
    </source>
</evidence>
<evidence type="ECO:0000256" key="1">
    <source>
        <dbReference type="ARBA" id="ARBA00009296"/>
    </source>
</evidence>
<evidence type="ECO:0000256" key="5">
    <source>
        <dbReference type="ARBA" id="ARBA00023274"/>
    </source>
</evidence>
<dbReference type="GO" id="GO:0003735">
    <property type="term" value="F:structural constituent of ribosome"/>
    <property type="evidence" value="ECO:0007669"/>
    <property type="project" value="InterPro"/>
</dbReference>
<comment type="similarity">
    <text evidence="1 7">Belongs to the bacterial ribosomal protein bL31 family. Type A subfamily.</text>
</comment>
<dbReference type="PANTHER" id="PTHR33280">
    <property type="entry name" value="50S RIBOSOMAL PROTEIN L31, CHLOROPLASTIC"/>
    <property type="match status" value="1"/>
</dbReference>
<feature type="region of interest" description="Disordered" evidence="8">
    <location>
        <begin position="63"/>
        <end position="96"/>
    </location>
</feature>
<feature type="binding site" evidence="7">
    <location>
        <position position="16"/>
    </location>
    <ligand>
        <name>Zn(2+)</name>
        <dbReference type="ChEBI" id="CHEBI:29105"/>
    </ligand>
</feature>
<comment type="cofactor">
    <cofactor evidence="7">
        <name>Zn(2+)</name>
        <dbReference type="ChEBI" id="CHEBI:29105"/>
    </cofactor>
    <text evidence="7">Binds 1 zinc ion per subunit.</text>
</comment>
<dbReference type="InterPro" id="IPR042105">
    <property type="entry name" value="Ribosomal_bL31_sf"/>
</dbReference>
<dbReference type="InterPro" id="IPR002150">
    <property type="entry name" value="Ribosomal_bL31"/>
</dbReference>
<accession>A0A0G0LR69</accession>
<feature type="binding site" evidence="7">
    <location>
        <position position="40"/>
    </location>
    <ligand>
        <name>Zn(2+)</name>
        <dbReference type="ChEBI" id="CHEBI:29105"/>
    </ligand>
</feature>
<gene>
    <name evidence="7" type="primary">rpmE</name>
    <name evidence="9" type="ORF">UT11_C0005G0021</name>
</gene>
<dbReference type="GO" id="GO:0005840">
    <property type="term" value="C:ribosome"/>
    <property type="evidence" value="ECO:0007669"/>
    <property type="project" value="UniProtKB-KW"/>
</dbReference>
<dbReference type="PRINTS" id="PR01249">
    <property type="entry name" value="RIBOSOMALL31"/>
</dbReference>
<feature type="binding site" evidence="7">
    <location>
        <position position="37"/>
    </location>
    <ligand>
        <name>Zn(2+)</name>
        <dbReference type="ChEBI" id="CHEBI:29105"/>
    </ligand>
</feature>
<dbReference type="InterPro" id="IPR034704">
    <property type="entry name" value="Ribosomal_bL28/bL31-like_sf"/>
</dbReference>
<dbReference type="EMBL" id="LBVO01000005">
    <property type="protein sequence ID" value="KKQ90480.1"/>
    <property type="molecule type" value="Genomic_DNA"/>
</dbReference>
<keyword evidence="7" id="KW-0479">Metal-binding</keyword>
<evidence type="ECO:0000256" key="2">
    <source>
        <dbReference type="ARBA" id="ARBA00022730"/>
    </source>
</evidence>
<comment type="caution">
    <text evidence="9">The sequence shown here is derived from an EMBL/GenBank/DDBJ whole genome shotgun (WGS) entry which is preliminary data.</text>
</comment>
<organism evidence="9 10">
    <name type="scientific">Berkelbacteria bacterium GW2011_GWA2_38_9</name>
    <dbReference type="NCBI Taxonomy" id="1618334"/>
    <lineage>
        <taxon>Bacteria</taxon>
        <taxon>Candidatus Berkelbacteria</taxon>
    </lineage>
</organism>
<name>A0A0G0LR69_9BACT</name>
<evidence type="ECO:0000256" key="7">
    <source>
        <dbReference type="HAMAP-Rule" id="MF_00501"/>
    </source>
</evidence>
<reference evidence="9 10" key="1">
    <citation type="journal article" date="2015" name="Nature">
        <title>rRNA introns, odd ribosomes, and small enigmatic genomes across a large radiation of phyla.</title>
        <authorList>
            <person name="Brown C.T."/>
            <person name="Hug L.A."/>
            <person name="Thomas B.C."/>
            <person name="Sharon I."/>
            <person name="Castelle C.J."/>
            <person name="Singh A."/>
            <person name="Wilkins M.J."/>
            <person name="Williams K.H."/>
            <person name="Banfield J.F."/>
        </authorList>
    </citation>
    <scope>NUCLEOTIDE SEQUENCE [LARGE SCALE GENOMIC DNA]</scope>
</reference>
<evidence type="ECO:0000313" key="9">
    <source>
        <dbReference type="EMBL" id="KKQ90480.1"/>
    </source>
</evidence>
<dbReference type="GO" id="GO:0019843">
    <property type="term" value="F:rRNA binding"/>
    <property type="evidence" value="ECO:0007669"/>
    <property type="project" value="UniProtKB-KW"/>
</dbReference>
<sequence>MKTDIHPAYKQIAIKCACGNTAQVGSTSPTDIEVEICANCHPFYTGKAKLLDTARRIDKFEARRKKTEEMNKVKKSPKVSQPEEEIEEKKADDQAQ</sequence>
<dbReference type="PATRIC" id="fig|1618334.3.peg.87"/>
<dbReference type="Proteomes" id="UP000033934">
    <property type="component" value="Unassembled WGS sequence"/>
</dbReference>
<feature type="compositionally biased region" description="Basic and acidic residues" evidence="8">
    <location>
        <begin position="87"/>
        <end position="96"/>
    </location>
</feature>
<comment type="subunit">
    <text evidence="7">Part of the 50S ribosomal subunit.</text>
</comment>
<dbReference type="AlphaFoldDB" id="A0A0G0LR69"/>
<keyword evidence="3 7" id="KW-0694">RNA-binding</keyword>
<evidence type="ECO:0000256" key="3">
    <source>
        <dbReference type="ARBA" id="ARBA00022884"/>
    </source>
</evidence>
<dbReference type="Pfam" id="PF01197">
    <property type="entry name" value="Ribosomal_L31"/>
    <property type="match status" value="1"/>
</dbReference>
<keyword evidence="7" id="KW-0862">Zinc</keyword>
<dbReference type="HAMAP" id="MF_00501">
    <property type="entry name" value="Ribosomal_bL31_1"/>
    <property type="match status" value="1"/>
</dbReference>
<dbReference type="GO" id="GO:0046872">
    <property type="term" value="F:metal ion binding"/>
    <property type="evidence" value="ECO:0007669"/>
    <property type="project" value="UniProtKB-KW"/>
</dbReference>
<keyword evidence="4 7" id="KW-0689">Ribosomal protein</keyword>
<dbReference type="GO" id="GO:0006412">
    <property type="term" value="P:translation"/>
    <property type="evidence" value="ECO:0007669"/>
    <property type="project" value="UniProtKB-UniRule"/>
</dbReference>
<comment type="function">
    <text evidence="7">Binds the 23S rRNA.</text>
</comment>
<dbReference type="InterPro" id="IPR027491">
    <property type="entry name" value="Ribosomal_bL31_A"/>
</dbReference>
<protein>
    <recommendedName>
        <fullName evidence="6 7">Large ribosomal subunit protein bL31</fullName>
    </recommendedName>
</protein>